<evidence type="ECO:0000256" key="1">
    <source>
        <dbReference type="SAM" id="SignalP"/>
    </source>
</evidence>
<dbReference type="Proteomes" id="UP000254191">
    <property type="component" value="Unassembled WGS sequence"/>
</dbReference>
<accession>A0A379GEL3</accession>
<organism evidence="2 3">
    <name type="scientific">Proteus mirabilis</name>
    <dbReference type="NCBI Taxonomy" id="584"/>
    <lineage>
        <taxon>Bacteria</taxon>
        <taxon>Pseudomonadati</taxon>
        <taxon>Pseudomonadota</taxon>
        <taxon>Gammaproteobacteria</taxon>
        <taxon>Enterobacterales</taxon>
        <taxon>Morganellaceae</taxon>
        <taxon>Proteus</taxon>
    </lineage>
</organism>
<dbReference type="RefSeq" id="WP_232466058.1">
    <property type="nucleotide sequence ID" value="NZ_CP021852.1"/>
</dbReference>
<gene>
    <name evidence="2" type="primary">bcsC_4</name>
    <name evidence="2" type="ORF">NCTC11938_03708</name>
</gene>
<evidence type="ECO:0000313" key="3">
    <source>
        <dbReference type="Proteomes" id="UP000254191"/>
    </source>
</evidence>
<dbReference type="Gene3D" id="1.25.40.10">
    <property type="entry name" value="Tetratricopeptide repeat domain"/>
    <property type="match status" value="1"/>
</dbReference>
<keyword evidence="1" id="KW-0732">Signal</keyword>
<name>A0A379GEL3_PROMI</name>
<dbReference type="EMBL" id="UGTS01000006">
    <property type="protein sequence ID" value="SUC39417.1"/>
    <property type="molecule type" value="Genomic_DNA"/>
</dbReference>
<evidence type="ECO:0000313" key="2">
    <source>
        <dbReference type="EMBL" id="SUC39417.1"/>
    </source>
</evidence>
<feature type="signal peptide" evidence="1">
    <location>
        <begin position="1"/>
        <end position="28"/>
    </location>
</feature>
<feature type="chain" id="PRO_5016706298" evidence="1">
    <location>
        <begin position="29"/>
        <end position="151"/>
    </location>
</feature>
<dbReference type="SUPFAM" id="SSF48452">
    <property type="entry name" value="TPR-like"/>
    <property type="match status" value="1"/>
</dbReference>
<protein>
    <submittedName>
        <fullName evidence="2">Cellulose synthase protein</fullName>
    </submittedName>
</protein>
<dbReference type="AlphaFoldDB" id="A0A379GEL3"/>
<reference evidence="2 3" key="1">
    <citation type="submission" date="2018-06" db="EMBL/GenBank/DDBJ databases">
        <authorList>
            <consortium name="Pathogen Informatics"/>
            <person name="Doyle S."/>
        </authorList>
    </citation>
    <scope>NUCLEOTIDE SEQUENCE [LARGE SCALE GENOMIC DNA]</scope>
    <source>
        <strain evidence="2 3">NCTC11938</strain>
    </source>
</reference>
<proteinExistence type="predicted"/>
<sequence>MMWRICYQYRQYLLALGLLAGILPVTQAADDPTETFLYEQVRLGNSKSNDVLVSQSLYRLSLIKPNDPSVLLMRIQFAVKQKETAKAQQLIEQLRMHGENTEQYQRAIKLLSLTHEDNRQILQKAYLYQTAGRYDEALQLYDDIYQGTPPR</sequence>
<dbReference type="InterPro" id="IPR011990">
    <property type="entry name" value="TPR-like_helical_dom_sf"/>
</dbReference>